<gene>
    <name evidence="2" type="ORF">AV649_00435</name>
</gene>
<dbReference type="Pfam" id="PF10026">
    <property type="entry name" value="DUF2268"/>
    <property type="match status" value="1"/>
</dbReference>
<proteinExistence type="predicted"/>
<dbReference type="Proteomes" id="UP000076510">
    <property type="component" value="Unassembled WGS sequence"/>
</dbReference>
<dbReference type="EMBL" id="LQQY01000012">
    <property type="protein sequence ID" value="KZE49534.1"/>
    <property type="molecule type" value="Genomic_DNA"/>
</dbReference>
<dbReference type="InterPro" id="IPR018728">
    <property type="entry name" value="DUF2268"/>
</dbReference>
<accession>A0A165KL13</accession>
<evidence type="ECO:0000259" key="1">
    <source>
        <dbReference type="Pfam" id="PF10026"/>
    </source>
</evidence>
<evidence type="ECO:0000313" key="2">
    <source>
        <dbReference type="EMBL" id="KZE49534.1"/>
    </source>
</evidence>
<reference evidence="3" key="1">
    <citation type="submission" date="2016-01" db="EMBL/GenBank/DDBJ databases">
        <title>Whole genome sequencing of Bhargavaea cecembensis T14.</title>
        <authorList>
            <person name="Hong K.W."/>
        </authorList>
    </citation>
    <scope>NUCLEOTIDE SEQUENCE [LARGE SCALE GENOMIC DNA]</scope>
    <source>
        <strain evidence="3">M19</strain>
    </source>
</reference>
<organism evidence="2 3">
    <name type="scientific">Rossellomorea marisflavi</name>
    <dbReference type="NCBI Taxonomy" id="189381"/>
    <lineage>
        <taxon>Bacteria</taxon>
        <taxon>Bacillati</taxon>
        <taxon>Bacillota</taxon>
        <taxon>Bacilli</taxon>
        <taxon>Bacillales</taxon>
        <taxon>Bacillaceae</taxon>
        <taxon>Rossellomorea</taxon>
    </lineage>
</organism>
<dbReference type="OrthoDB" id="2449457at2"/>
<dbReference type="AlphaFoldDB" id="A0A165KL13"/>
<dbReference type="RefSeq" id="WP_063191133.1">
    <property type="nucleotide sequence ID" value="NZ_JBLGCT010000001.1"/>
</dbReference>
<name>A0A165KL13_9BACI</name>
<feature type="domain" description="DUF2268" evidence="1">
    <location>
        <begin position="63"/>
        <end position="253"/>
    </location>
</feature>
<protein>
    <recommendedName>
        <fullName evidence="1">DUF2268 domain-containing protein</fullName>
    </recommendedName>
</protein>
<comment type="caution">
    <text evidence="2">The sequence shown here is derived from an EMBL/GenBank/DDBJ whole genome shotgun (WGS) entry which is preliminary data.</text>
</comment>
<evidence type="ECO:0000313" key="3">
    <source>
        <dbReference type="Proteomes" id="UP000076510"/>
    </source>
</evidence>
<sequence length="253" mass="29394">MSVVPTDEWLQKSFDDPVDMLGRTKRGKGEGEAFYAYLRKQGMYRPTRQMKERFNELKDAGLWGKVSSFEKRYKRKWKGPDVPIYLFPIESKAGLFRSSTKKSGVCFPDEIFLFLQTLENEKEYESLFVHEYHHCSRMKRLGKKEEEYTLLDSIIFEGLAENAVREYCGVDYVAPWTRKYSEGDLFGWYAEWIKPSLDLTRKDALHDELLHGKGKYPDLLGYAAGYQIVRAFLEKNGLNSVKAMGLPSSAFLK</sequence>